<accession>A0ABS8XA35</accession>
<name>A0ABS8XA35_9BURK</name>
<proteinExistence type="predicted"/>
<gene>
    <name evidence="2" type="ORF">LXT12_02635</name>
</gene>
<comment type="caution">
    <text evidence="2">The sequence shown here is derived from an EMBL/GenBank/DDBJ whole genome shotgun (WGS) entry which is preliminary data.</text>
</comment>
<dbReference type="EC" id="2.7.7.65" evidence="2"/>
<feature type="domain" description="GGDEF" evidence="1">
    <location>
        <begin position="48"/>
        <end position="173"/>
    </location>
</feature>
<keyword evidence="2" id="KW-0548">Nucleotidyltransferase</keyword>
<dbReference type="EMBL" id="JAJTWT010000001">
    <property type="protein sequence ID" value="MCE4536152.1"/>
    <property type="molecule type" value="Genomic_DNA"/>
</dbReference>
<dbReference type="Pfam" id="PF00990">
    <property type="entry name" value="GGDEF"/>
    <property type="match status" value="1"/>
</dbReference>
<evidence type="ECO:0000259" key="1">
    <source>
        <dbReference type="PROSITE" id="PS50887"/>
    </source>
</evidence>
<dbReference type="PROSITE" id="PS50887">
    <property type="entry name" value="GGDEF"/>
    <property type="match status" value="1"/>
</dbReference>
<dbReference type="Gene3D" id="3.30.70.270">
    <property type="match status" value="1"/>
</dbReference>
<dbReference type="InterPro" id="IPR029787">
    <property type="entry name" value="Nucleotide_cyclase"/>
</dbReference>
<evidence type="ECO:0000313" key="3">
    <source>
        <dbReference type="Proteomes" id="UP001201463"/>
    </source>
</evidence>
<dbReference type="RefSeq" id="WP_233389169.1">
    <property type="nucleotide sequence ID" value="NZ_JAJTWT010000001.1"/>
</dbReference>
<dbReference type="InterPro" id="IPR000160">
    <property type="entry name" value="GGDEF_dom"/>
</dbReference>
<dbReference type="Proteomes" id="UP001201463">
    <property type="component" value="Unassembled WGS sequence"/>
</dbReference>
<organism evidence="2 3">
    <name type="scientific">Pelomonas caseinilytica</name>
    <dbReference type="NCBI Taxonomy" id="2906763"/>
    <lineage>
        <taxon>Bacteria</taxon>
        <taxon>Pseudomonadati</taxon>
        <taxon>Pseudomonadota</taxon>
        <taxon>Betaproteobacteria</taxon>
        <taxon>Burkholderiales</taxon>
        <taxon>Sphaerotilaceae</taxon>
        <taxon>Roseateles</taxon>
    </lineage>
</organism>
<dbReference type="SUPFAM" id="SSF55073">
    <property type="entry name" value="Nucleotide cyclase"/>
    <property type="match status" value="1"/>
</dbReference>
<keyword evidence="3" id="KW-1185">Reference proteome</keyword>
<dbReference type="InterPro" id="IPR043128">
    <property type="entry name" value="Rev_trsase/Diguanyl_cyclase"/>
</dbReference>
<reference evidence="2 3" key="1">
    <citation type="submission" date="2021-12" db="EMBL/GenBank/DDBJ databases">
        <title>Genome seq of p7.</title>
        <authorList>
            <person name="Seo T."/>
        </authorList>
    </citation>
    <scope>NUCLEOTIDE SEQUENCE [LARGE SCALE GENOMIC DNA]</scope>
    <source>
        <strain evidence="2 3">P7</strain>
    </source>
</reference>
<dbReference type="GO" id="GO:0052621">
    <property type="term" value="F:diguanylate cyclase activity"/>
    <property type="evidence" value="ECO:0007669"/>
    <property type="project" value="UniProtKB-EC"/>
</dbReference>
<keyword evidence="2" id="KW-0808">Transferase</keyword>
<dbReference type="SMART" id="SM00267">
    <property type="entry name" value="GGDEF"/>
    <property type="match status" value="1"/>
</dbReference>
<sequence>MSTTLVNPQDFQQPSRSAPAESLQTVASVEAFEALLFRHLARCRRKGERMTLMWIEFELLTPVDPALGRAPAEDVARALGARLCHRVRRTDLVFEVRSTGFAVLLNAAKDEAGIVERRLQEQLRGPYGMDGWVARVQVSIGLGVASEAQSQGSTLLQCAMDDVYLRRPVPAEA</sequence>
<protein>
    <submittedName>
        <fullName evidence="2">Diguanylate cyclase</fullName>
        <ecNumber evidence="2">2.7.7.65</ecNumber>
    </submittedName>
</protein>
<evidence type="ECO:0000313" key="2">
    <source>
        <dbReference type="EMBL" id="MCE4536152.1"/>
    </source>
</evidence>